<reference evidence="1 2" key="1">
    <citation type="submission" date="2020-05" db="EMBL/GenBank/DDBJ databases">
        <title>Genome Sequencing of Type Strains.</title>
        <authorList>
            <person name="Lemaire J.F."/>
            <person name="Inderbitzin P."/>
            <person name="Gregorio O.A."/>
            <person name="Collins S.B."/>
            <person name="Wespe N."/>
            <person name="Knight-Connoni V."/>
        </authorList>
    </citation>
    <scope>NUCLEOTIDE SEQUENCE [LARGE SCALE GENOMIC DNA]</scope>
    <source>
        <strain evidence="1 2">DSM 20512</strain>
    </source>
</reference>
<dbReference type="EMBL" id="JABMCG010000123">
    <property type="protein sequence ID" value="NUU29256.1"/>
    <property type="molecule type" value="Genomic_DNA"/>
</dbReference>
<dbReference type="RefSeq" id="WP_058740957.1">
    <property type="nucleotide sequence ID" value="NZ_CP126586.1"/>
</dbReference>
<accession>A0A850DUF7</accession>
<comment type="caution">
    <text evidence="1">The sequence shown here is derived from an EMBL/GenBank/DDBJ whole genome shotgun (WGS) entry which is preliminary data.</text>
</comment>
<dbReference type="Proteomes" id="UP000539146">
    <property type="component" value="Unassembled WGS sequence"/>
</dbReference>
<evidence type="ECO:0000313" key="2">
    <source>
        <dbReference type="Proteomes" id="UP000539146"/>
    </source>
</evidence>
<evidence type="ECO:0000313" key="1">
    <source>
        <dbReference type="EMBL" id="NUU29256.1"/>
    </source>
</evidence>
<organism evidence="1 2">
    <name type="scientific">Curtobacterium citreum</name>
    <dbReference type="NCBI Taxonomy" id="2036"/>
    <lineage>
        <taxon>Bacteria</taxon>
        <taxon>Bacillati</taxon>
        <taxon>Actinomycetota</taxon>
        <taxon>Actinomycetes</taxon>
        <taxon>Micrococcales</taxon>
        <taxon>Microbacteriaceae</taxon>
        <taxon>Curtobacterium</taxon>
    </lineage>
</organism>
<sequence length="96" mass="10477">MTEPGHVLRHDVPLVEDDQVRLAVLASERALVHGAVADREVPLQDGVNRFNADRIAEELSAADRVRFTVGGVSYDMRALTAVFGVSPTAYAYEVEP</sequence>
<dbReference type="AlphaFoldDB" id="A0A850DUF7"/>
<proteinExistence type="predicted"/>
<name>A0A850DUF7_9MICO</name>
<gene>
    <name evidence="1" type="ORF">HP467_14260</name>
</gene>
<protein>
    <submittedName>
        <fullName evidence="1">Uncharacterized protein</fullName>
    </submittedName>
</protein>